<proteinExistence type="predicted"/>
<feature type="signal peptide" evidence="2">
    <location>
        <begin position="1"/>
        <end position="28"/>
    </location>
</feature>
<evidence type="ECO:0000313" key="3">
    <source>
        <dbReference type="EMBL" id="KEQ67455.1"/>
    </source>
</evidence>
<name>A0A074W2V8_AURM1</name>
<reference evidence="3 4" key="1">
    <citation type="journal article" date="2014" name="BMC Genomics">
        <title>Genome sequencing of four Aureobasidium pullulans varieties: biotechnological potential, stress tolerance, and description of new species.</title>
        <authorList>
            <person name="Gostin Ar C."/>
            <person name="Ohm R.A."/>
            <person name="Kogej T."/>
            <person name="Sonjak S."/>
            <person name="Turk M."/>
            <person name="Zajc J."/>
            <person name="Zalar P."/>
            <person name="Grube M."/>
            <person name="Sun H."/>
            <person name="Han J."/>
            <person name="Sharma A."/>
            <person name="Chiniquy J."/>
            <person name="Ngan C.Y."/>
            <person name="Lipzen A."/>
            <person name="Barry K."/>
            <person name="Grigoriev I.V."/>
            <person name="Gunde-Cimerman N."/>
        </authorList>
    </citation>
    <scope>NUCLEOTIDE SEQUENCE [LARGE SCALE GENOMIC DNA]</scope>
    <source>
        <strain evidence="3 4">CBS 110374</strain>
    </source>
</reference>
<feature type="compositionally biased region" description="Polar residues" evidence="1">
    <location>
        <begin position="94"/>
        <end position="105"/>
    </location>
</feature>
<dbReference type="AlphaFoldDB" id="A0A074W2V8"/>
<feature type="region of interest" description="Disordered" evidence="1">
    <location>
        <begin position="86"/>
        <end position="118"/>
    </location>
</feature>
<dbReference type="GeneID" id="63917364"/>
<gene>
    <name evidence="3" type="ORF">M437DRAFT_61858</name>
</gene>
<evidence type="ECO:0000256" key="1">
    <source>
        <dbReference type="SAM" id="MobiDB-lite"/>
    </source>
</evidence>
<protein>
    <recommendedName>
        <fullName evidence="5">Secreted protein</fullName>
    </recommendedName>
</protein>
<keyword evidence="2" id="KW-0732">Signal</keyword>
<dbReference type="Proteomes" id="UP000030672">
    <property type="component" value="Unassembled WGS sequence"/>
</dbReference>
<dbReference type="EMBL" id="KL584824">
    <property type="protein sequence ID" value="KEQ67455.1"/>
    <property type="molecule type" value="Genomic_DNA"/>
</dbReference>
<evidence type="ECO:0000256" key="2">
    <source>
        <dbReference type="SAM" id="SignalP"/>
    </source>
</evidence>
<sequence>MCLLGHYTRIRFMLLLSIGAYHPNSSVAASTRASFDSASRVPLHDGMYTTEHIKIDSLVALLRAPASKVLLLFISLADPHEARELNRVTKSDSRANANTPLSLSSKAGRGCGPGKDSM</sequence>
<feature type="compositionally biased region" description="Gly residues" evidence="1">
    <location>
        <begin position="109"/>
        <end position="118"/>
    </location>
</feature>
<organism evidence="3 4">
    <name type="scientific">Aureobasidium melanogenum (strain CBS 110374)</name>
    <name type="common">Aureobasidium pullulans var. melanogenum</name>
    <dbReference type="NCBI Taxonomy" id="1043003"/>
    <lineage>
        <taxon>Eukaryota</taxon>
        <taxon>Fungi</taxon>
        <taxon>Dikarya</taxon>
        <taxon>Ascomycota</taxon>
        <taxon>Pezizomycotina</taxon>
        <taxon>Dothideomycetes</taxon>
        <taxon>Dothideomycetidae</taxon>
        <taxon>Dothideales</taxon>
        <taxon>Saccotheciaceae</taxon>
        <taxon>Aureobasidium</taxon>
    </lineage>
</organism>
<evidence type="ECO:0000313" key="4">
    <source>
        <dbReference type="Proteomes" id="UP000030672"/>
    </source>
</evidence>
<evidence type="ECO:0008006" key="5">
    <source>
        <dbReference type="Google" id="ProtNLM"/>
    </source>
</evidence>
<dbReference type="RefSeq" id="XP_040884478.1">
    <property type="nucleotide sequence ID" value="XM_041023991.1"/>
</dbReference>
<dbReference type="HOGENOM" id="CLU_2072669_0_0_1"/>
<feature type="chain" id="PRO_5001701094" description="Secreted protein" evidence="2">
    <location>
        <begin position="29"/>
        <end position="118"/>
    </location>
</feature>
<keyword evidence="4" id="KW-1185">Reference proteome</keyword>
<accession>A0A074W2V8</accession>